<dbReference type="SUPFAM" id="SSF53335">
    <property type="entry name" value="S-adenosyl-L-methionine-dependent methyltransferases"/>
    <property type="match status" value="1"/>
</dbReference>
<protein>
    <submittedName>
        <fullName evidence="2">Methyltransferase domain-containing protein</fullName>
    </submittedName>
</protein>
<proteinExistence type="predicted"/>
<dbReference type="GO" id="GO:0008168">
    <property type="term" value="F:methyltransferase activity"/>
    <property type="evidence" value="ECO:0007669"/>
    <property type="project" value="UniProtKB-KW"/>
</dbReference>
<reference evidence="2 3" key="1">
    <citation type="submission" date="2024-02" db="EMBL/GenBank/DDBJ databases">
        <title>New especies of Spiribacter isolated from saline water.</title>
        <authorList>
            <person name="Leon M.J."/>
            <person name="De La Haba R."/>
            <person name="Sanchez-Porro C."/>
            <person name="Ventosa A."/>
        </authorList>
    </citation>
    <scope>NUCLEOTIDE SEQUENCE [LARGE SCALE GENOMIC DNA]</scope>
    <source>
        <strain evidence="3">ag22IC4-189</strain>
    </source>
</reference>
<keyword evidence="2" id="KW-0489">Methyltransferase</keyword>
<dbReference type="InterPro" id="IPR013216">
    <property type="entry name" value="Methyltransf_11"/>
</dbReference>
<name>A0ABV3T4T4_9GAMM</name>
<comment type="caution">
    <text evidence="2">The sequence shown here is derived from an EMBL/GenBank/DDBJ whole genome shotgun (WGS) entry which is preliminary data.</text>
</comment>
<dbReference type="InterPro" id="IPR029063">
    <property type="entry name" value="SAM-dependent_MTases_sf"/>
</dbReference>
<gene>
    <name evidence="2" type="ORF">V6X30_00050</name>
</gene>
<organism evidence="2 3">
    <name type="scientific">Spiribacter insolitus</name>
    <dbReference type="NCBI Taxonomy" id="3122417"/>
    <lineage>
        <taxon>Bacteria</taxon>
        <taxon>Pseudomonadati</taxon>
        <taxon>Pseudomonadota</taxon>
        <taxon>Gammaproteobacteria</taxon>
        <taxon>Chromatiales</taxon>
        <taxon>Ectothiorhodospiraceae</taxon>
        <taxon>Spiribacter</taxon>
    </lineage>
</organism>
<dbReference type="Gene3D" id="3.40.50.150">
    <property type="entry name" value="Vaccinia Virus protein VP39"/>
    <property type="match status" value="1"/>
</dbReference>
<feature type="domain" description="Methyltransferase type 11" evidence="1">
    <location>
        <begin position="90"/>
        <end position="129"/>
    </location>
</feature>
<sequence>MEYDEIFEARGSAYDHAMRALPRARAAEFRQLISRLAPQTGETLADVPAGGGYMAGYLPAGVVHAPYEPCVSFTNHGDTTRGGGRPLLPLPWKQDSVDAVASLAGVHHITDKAPFFSELRRVVHAQGRLGLSDVAAGSAVALFLDEFVGAHNTTGHEGVYLDQTTVPSLRQAGWEVTSDEIVEFHWVFDSKIQAGEFGHDLFGLVGVTPSAFADAMEARLGFDPLPDGGVGLRWALRTIIATPV</sequence>
<evidence type="ECO:0000313" key="3">
    <source>
        <dbReference type="Proteomes" id="UP001556637"/>
    </source>
</evidence>
<dbReference type="RefSeq" id="WP_367982607.1">
    <property type="nucleotide sequence ID" value="NZ_JBAKFF010000001.1"/>
</dbReference>
<evidence type="ECO:0000313" key="2">
    <source>
        <dbReference type="EMBL" id="MEX0429795.1"/>
    </source>
</evidence>
<accession>A0ABV3T4T4</accession>
<dbReference type="GO" id="GO:0032259">
    <property type="term" value="P:methylation"/>
    <property type="evidence" value="ECO:0007669"/>
    <property type="project" value="UniProtKB-KW"/>
</dbReference>
<keyword evidence="3" id="KW-1185">Reference proteome</keyword>
<keyword evidence="2" id="KW-0808">Transferase</keyword>
<evidence type="ECO:0000259" key="1">
    <source>
        <dbReference type="Pfam" id="PF08241"/>
    </source>
</evidence>
<dbReference type="Pfam" id="PF08241">
    <property type="entry name" value="Methyltransf_11"/>
    <property type="match status" value="1"/>
</dbReference>
<dbReference type="EMBL" id="JBAKFF010000001">
    <property type="protein sequence ID" value="MEX0429795.1"/>
    <property type="molecule type" value="Genomic_DNA"/>
</dbReference>
<dbReference type="Proteomes" id="UP001556637">
    <property type="component" value="Unassembled WGS sequence"/>
</dbReference>